<accession>A0AAP0D8Y5</accession>
<feature type="region of interest" description="Disordered" evidence="2">
    <location>
        <begin position="833"/>
        <end position="951"/>
    </location>
</feature>
<feature type="compositionally biased region" description="Basic and acidic residues" evidence="2">
    <location>
        <begin position="835"/>
        <end position="860"/>
    </location>
</feature>
<feature type="region of interest" description="Disordered" evidence="2">
    <location>
        <begin position="372"/>
        <end position="398"/>
    </location>
</feature>
<dbReference type="SMART" id="SM00775">
    <property type="entry name" value="LNS2"/>
    <property type="match status" value="1"/>
</dbReference>
<feature type="compositionally biased region" description="Low complexity" evidence="2">
    <location>
        <begin position="384"/>
        <end position="396"/>
    </location>
</feature>
<dbReference type="InterPro" id="IPR013209">
    <property type="entry name" value="LNS2"/>
</dbReference>
<dbReference type="Proteomes" id="UP001408789">
    <property type="component" value="Unassembled WGS sequence"/>
</dbReference>
<dbReference type="Pfam" id="PF08235">
    <property type="entry name" value="LNS2"/>
    <property type="match status" value="1"/>
</dbReference>
<feature type="domain" description="LNS2/PITP" evidence="3">
    <location>
        <begin position="7"/>
        <end position="98"/>
    </location>
</feature>
<evidence type="ECO:0000256" key="2">
    <source>
        <dbReference type="SAM" id="MobiDB-lite"/>
    </source>
</evidence>
<dbReference type="InterPro" id="IPR031315">
    <property type="entry name" value="LNS2/PITP"/>
</dbReference>
<proteinExistence type="predicted"/>
<keyword evidence="1" id="KW-0175">Coiled coil</keyword>
<evidence type="ECO:0000313" key="5">
    <source>
        <dbReference type="Proteomes" id="UP001408789"/>
    </source>
</evidence>
<evidence type="ECO:0000256" key="1">
    <source>
        <dbReference type="SAM" id="Coils"/>
    </source>
</evidence>
<sequence length="951" mass="106763">MWKIWNFSLKQDGKALPPLPNGLVIISPDGLFPSLYREVIRRAPHEFNSDIKALFPSDYSPFYAGFGNRDTDELSYRKIGIPKGKVFIINPKTFSIVKQIYPATALRHSPPFNLHQILQILLLIQVVLMSWIRSAMNKAAEVPGGAIFKAAVRTYTDSVVQHAGYSVAGVANIFQDRTAPQNFSDAARRLEEVSVSCEGEERVRLLKKLLFALRESEKLNGSPVESCGKTSEDPHSLSDKNASSSPGKPDMILYYDPDLGSVPMNFRDVFLQSQALEGMTMSVILVAPNEEEILLLHEIFGLCLTGGREVHDVVVKSIQDMAKAFSVYDSEMLLRREELLQFAQTAVTGLKIPADMAKVDSEISQIQQSLNRIKHHKSDGEGSGSSSEATNNTSSTDTKESVAHIQLCCRLKSLLLKKISLNNGDTRETHAQKVDKLKVLSESLQNSAGKTEKRVLEHREQEKEILTSCVAKTSEVSQIEKDLEAEISVIEKQRDKLEAELRQVNNTLVAAITRLQNAREERLQFDEDNKEFFSQLKEKEDELSKTIVSYRAEADACNAFINFLESTWAFQSSFVNQRDKLVNDQLQNHEAYIINVAASFLSEYKDQLEPAIANLRKLLQSLKGYQYMIDPDDEFLHDIKQRVNIEQDYLDAEAKIMNIFNAVESIKEHFYSAINDASREDVEVINNLCNAIEKLNQDFKINKRPILRIEIPTDEDLLSPATGSPKGATILSPVRAMPDFKSIFSQNLLTKSPRKKPYIPLGGSSENSPVATAENDNKSTENKQNNFKARESEKPSHFDKRVSNPTIKTEDKASLTMPLGYDKENKEQLLVSKSQESKMHEYSTLDLDKELVTPALEKETSMQTETTEGGPGETSEASMAEHFSGNKNKKPVDPDEKLSKLNSGIKEKDQVCTEDTPGWEHDEIVKEQKDDNYHHNEHKASPGDDGGLDSK</sequence>
<feature type="coiled-coil region" evidence="1">
    <location>
        <begin position="480"/>
        <end position="553"/>
    </location>
</feature>
<dbReference type="PANTHER" id="PTHR34121:SF9">
    <property type="match status" value="1"/>
</dbReference>
<keyword evidence="5" id="KW-1185">Reference proteome</keyword>
<feature type="compositionally biased region" description="Low complexity" evidence="2">
    <location>
        <begin position="864"/>
        <end position="876"/>
    </location>
</feature>
<organism evidence="4 5">
    <name type="scientific">Deinandra increscens subsp. villosa</name>
    <dbReference type="NCBI Taxonomy" id="3103831"/>
    <lineage>
        <taxon>Eukaryota</taxon>
        <taxon>Viridiplantae</taxon>
        <taxon>Streptophyta</taxon>
        <taxon>Embryophyta</taxon>
        <taxon>Tracheophyta</taxon>
        <taxon>Spermatophyta</taxon>
        <taxon>Magnoliopsida</taxon>
        <taxon>eudicotyledons</taxon>
        <taxon>Gunneridae</taxon>
        <taxon>Pentapetalae</taxon>
        <taxon>asterids</taxon>
        <taxon>campanulids</taxon>
        <taxon>Asterales</taxon>
        <taxon>Asteraceae</taxon>
        <taxon>Asteroideae</taxon>
        <taxon>Heliantheae alliance</taxon>
        <taxon>Madieae</taxon>
        <taxon>Madiinae</taxon>
        <taxon>Deinandra</taxon>
    </lineage>
</organism>
<feature type="region of interest" description="Disordered" evidence="2">
    <location>
        <begin position="754"/>
        <end position="821"/>
    </location>
</feature>
<comment type="caution">
    <text evidence="4">The sequence shown here is derived from an EMBL/GenBank/DDBJ whole genome shotgun (WGS) entry which is preliminary data.</text>
</comment>
<evidence type="ECO:0000313" key="4">
    <source>
        <dbReference type="EMBL" id="KAK9068495.1"/>
    </source>
</evidence>
<feature type="compositionally biased region" description="Basic and acidic residues" evidence="2">
    <location>
        <begin position="788"/>
        <end position="813"/>
    </location>
</feature>
<name>A0AAP0D8Y5_9ASTR</name>
<dbReference type="AlphaFoldDB" id="A0AAP0D8Y5"/>
<feature type="region of interest" description="Disordered" evidence="2">
    <location>
        <begin position="220"/>
        <end position="249"/>
    </location>
</feature>
<dbReference type="EMBL" id="JBCNJP010000014">
    <property type="protein sequence ID" value="KAK9068495.1"/>
    <property type="molecule type" value="Genomic_DNA"/>
</dbReference>
<evidence type="ECO:0000259" key="3">
    <source>
        <dbReference type="SMART" id="SM00775"/>
    </source>
</evidence>
<feature type="compositionally biased region" description="Basic and acidic residues" evidence="2">
    <location>
        <begin position="918"/>
        <end position="951"/>
    </location>
</feature>
<gene>
    <name evidence="4" type="ORF">SSX86_012609</name>
</gene>
<dbReference type="PANTHER" id="PTHR34121">
    <property type="entry name" value="MYOSIN-11"/>
    <property type="match status" value="1"/>
</dbReference>
<reference evidence="4 5" key="1">
    <citation type="submission" date="2024-04" db="EMBL/GenBank/DDBJ databases">
        <title>The reference genome of an endangered Asteraceae, Deinandra increscens subsp. villosa, native to the Central Coast of California.</title>
        <authorList>
            <person name="Guilliams M."/>
            <person name="Hasenstab-Lehman K."/>
            <person name="Meyer R."/>
            <person name="Mcevoy S."/>
        </authorList>
    </citation>
    <scope>NUCLEOTIDE SEQUENCE [LARGE SCALE GENOMIC DNA]</scope>
    <source>
        <tissue evidence="4">Leaf</tissue>
    </source>
</reference>
<protein>
    <recommendedName>
        <fullName evidence="3">LNS2/PITP domain-containing protein</fullName>
    </recommendedName>
</protein>
<feature type="compositionally biased region" description="Basic and acidic residues" evidence="2">
    <location>
        <begin position="890"/>
        <end position="911"/>
    </location>
</feature>